<dbReference type="InterPro" id="IPR057326">
    <property type="entry name" value="KR_dom"/>
</dbReference>
<evidence type="ECO:0000256" key="5">
    <source>
        <dbReference type="SAM" id="MobiDB-lite"/>
    </source>
</evidence>
<dbReference type="PROSITE" id="PS52004">
    <property type="entry name" value="KS3_2"/>
    <property type="match status" value="2"/>
</dbReference>
<dbReference type="InterPro" id="IPR016035">
    <property type="entry name" value="Acyl_Trfase/lysoPLipase"/>
</dbReference>
<dbReference type="Pfam" id="PF08659">
    <property type="entry name" value="KR"/>
    <property type="match status" value="1"/>
</dbReference>
<feature type="domain" description="Carrier" evidence="6">
    <location>
        <begin position="2049"/>
        <end position="2127"/>
    </location>
</feature>
<dbReference type="InterPro" id="IPR001227">
    <property type="entry name" value="Ac_transferase_dom_sf"/>
</dbReference>
<protein>
    <submittedName>
        <fullName evidence="9">SDR family oxidoreductase</fullName>
    </submittedName>
</protein>
<dbReference type="Pfam" id="PF07993">
    <property type="entry name" value="NAD_binding_4"/>
    <property type="match status" value="1"/>
</dbReference>
<dbReference type="SMART" id="SM00827">
    <property type="entry name" value="PKS_AT"/>
    <property type="match status" value="1"/>
</dbReference>
<dbReference type="Gene3D" id="3.40.50.720">
    <property type="entry name" value="NAD(P)-binding Rossmann-like Domain"/>
    <property type="match status" value="2"/>
</dbReference>
<dbReference type="Pfam" id="PF00109">
    <property type="entry name" value="ketoacyl-synt"/>
    <property type="match status" value="2"/>
</dbReference>
<feature type="compositionally biased region" description="Polar residues" evidence="5">
    <location>
        <begin position="2723"/>
        <end position="2733"/>
    </location>
</feature>
<dbReference type="EMBL" id="JAMQBK010000068">
    <property type="protein sequence ID" value="MCM2373856.1"/>
    <property type="molecule type" value="Genomic_DNA"/>
</dbReference>
<keyword evidence="3" id="KW-0808">Transferase</keyword>
<dbReference type="SMART" id="SM00825">
    <property type="entry name" value="PKS_KS"/>
    <property type="match status" value="1"/>
</dbReference>
<feature type="region of interest" description="C-terminal hotdog fold" evidence="4">
    <location>
        <begin position="2874"/>
        <end position="3025"/>
    </location>
</feature>
<feature type="region of interest" description="Disordered" evidence="5">
    <location>
        <begin position="1822"/>
        <end position="1863"/>
    </location>
</feature>
<feature type="region of interest" description="Disordered" evidence="5">
    <location>
        <begin position="2702"/>
        <end position="2733"/>
    </location>
</feature>
<evidence type="ECO:0000259" key="8">
    <source>
        <dbReference type="PROSITE" id="PS52019"/>
    </source>
</evidence>
<dbReference type="PANTHER" id="PTHR43074:SF1">
    <property type="entry name" value="BETA-KETOACYL SYNTHASE FAMILY PROTEIN-RELATED"/>
    <property type="match status" value="1"/>
</dbReference>
<dbReference type="InterPro" id="IPR036736">
    <property type="entry name" value="ACP-like_sf"/>
</dbReference>
<reference evidence="9 10" key="1">
    <citation type="journal article" date="2022" name="Syst. Appl. Microbiol.">
        <title>Rhodopirellula aestuarii sp. nov., a novel member of the genus Rhodopirellula isolated from brackish sediments collected in the Tagus River estuary, Portugal.</title>
        <authorList>
            <person name="Vitorino I.R."/>
            <person name="Klimek D."/>
            <person name="Calusinska M."/>
            <person name="Lobo-da-Cunha A."/>
            <person name="Vasconcelos V."/>
            <person name="Lage O.M."/>
        </authorList>
    </citation>
    <scope>NUCLEOTIDE SEQUENCE [LARGE SCALE GENOMIC DNA]</scope>
    <source>
        <strain evidence="9 10">ICT_H3.1</strain>
    </source>
</reference>
<dbReference type="InterPro" id="IPR013120">
    <property type="entry name" value="FAR_NAD-bd"/>
</dbReference>
<keyword evidence="10" id="KW-1185">Reference proteome</keyword>
<dbReference type="InterPro" id="IPR052568">
    <property type="entry name" value="PKS-FAS_Synthase"/>
</dbReference>
<accession>A0ABT0UBZ2</accession>
<feature type="domain" description="Ketosynthase family 3 (KS3)" evidence="7">
    <location>
        <begin position="458"/>
        <end position="949"/>
    </location>
</feature>
<dbReference type="PANTHER" id="PTHR43074">
    <property type="entry name" value="OMEGA-3 POLYUNSATURATED FATTY ACID SYNTHASE PFAB-RELATED"/>
    <property type="match status" value="1"/>
</dbReference>
<dbReference type="InterPro" id="IPR049900">
    <property type="entry name" value="PKS_mFAS_DH"/>
</dbReference>
<dbReference type="PROSITE" id="PS50075">
    <property type="entry name" value="CARRIER"/>
    <property type="match status" value="2"/>
</dbReference>
<evidence type="ECO:0000259" key="7">
    <source>
        <dbReference type="PROSITE" id="PS52004"/>
    </source>
</evidence>
<dbReference type="SUPFAM" id="SSF47336">
    <property type="entry name" value="ACP-like"/>
    <property type="match status" value="2"/>
</dbReference>
<evidence type="ECO:0000313" key="9">
    <source>
        <dbReference type="EMBL" id="MCM2373856.1"/>
    </source>
</evidence>
<feature type="domain" description="Carrier" evidence="6">
    <location>
        <begin position="1927"/>
        <end position="2004"/>
    </location>
</feature>
<dbReference type="SUPFAM" id="SSF52151">
    <property type="entry name" value="FabD/lysophospholipase-like"/>
    <property type="match status" value="1"/>
</dbReference>
<feature type="region of interest" description="Disordered" evidence="5">
    <location>
        <begin position="411"/>
        <end position="454"/>
    </location>
</feature>
<evidence type="ECO:0000256" key="2">
    <source>
        <dbReference type="ARBA" id="ARBA00022553"/>
    </source>
</evidence>
<dbReference type="InterPro" id="IPR020841">
    <property type="entry name" value="PKS_Beta-ketoAc_synthase_dom"/>
</dbReference>
<feature type="domain" description="Ketosynthase family 3 (KS3)" evidence="7">
    <location>
        <begin position="968"/>
        <end position="1511"/>
    </location>
</feature>
<dbReference type="SUPFAM" id="SSF55048">
    <property type="entry name" value="Probable ACP-binding domain of malonyl-CoA ACP transacylase"/>
    <property type="match status" value="1"/>
</dbReference>
<dbReference type="InterPro" id="IPR013968">
    <property type="entry name" value="PKS_KR"/>
</dbReference>
<dbReference type="InterPro" id="IPR036291">
    <property type="entry name" value="NAD(P)-bd_dom_sf"/>
</dbReference>
<organism evidence="9 10">
    <name type="scientific">Aporhodopirellula aestuarii</name>
    <dbReference type="NCBI Taxonomy" id="2950107"/>
    <lineage>
        <taxon>Bacteria</taxon>
        <taxon>Pseudomonadati</taxon>
        <taxon>Planctomycetota</taxon>
        <taxon>Planctomycetia</taxon>
        <taxon>Pirellulales</taxon>
        <taxon>Pirellulaceae</taxon>
        <taxon>Aporhodopirellula</taxon>
    </lineage>
</organism>
<dbReference type="SUPFAM" id="SSF51735">
    <property type="entry name" value="NAD(P)-binding Rossmann-fold domains"/>
    <property type="match status" value="2"/>
</dbReference>
<evidence type="ECO:0000256" key="3">
    <source>
        <dbReference type="ARBA" id="ARBA00022679"/>
    </source>
</evidence>
<dbReference type="CDD" id="cd00833">
    <property type="entry name" value="PKS"/>
    <property type="match status" value="1"/>
</dbReference>
<dbReference type="InterPro" id="IPR009081">
    <property type="entry name" value="PP-bd_ACP"/>
</dbReference>
<evidence type="ECO:0000256" key="4">
    <source>
        <dbReference type="PROSITE-ProRule" id="PRU01363"/>
    </source>
</evidence>
<feature type="active site" description="Proton donor; for dehydratase activity" evidence="4">
    <location>
        <position position="2940"/>
    </location>
</feature>
<dbReference type="Gene3D" id="3.40.47.10">
    <property type="match status" value="2"/>
</dbReference>
<dbReference type="InterPro" id="IPR049551">
    <property type="entry name" value="PKS_DH_C"/>
</dbReference>
<dbReference type="Pfam" id="PF14765">
    <property type="entry name" value="PS-DH"/>
    <property type="match status" value="1"/>
</dbReference>
<dbReference type="Gene3D" id="3.10.129.110">
    <property type="entry name" value="Polyketide synthase dehydratase"/>
    <property type="match status" value="1"/>
</dbReference>
<keyword evidence="1" id="KW-0596">Phosphopantetheine</keyword>
<dbReference type="PROSITE" id="PS52019">
    <property type="entry name" value="PKS_MFAS_DH"/>
    <property type="match status" value="1"/>
</dbReference>
<feature type="region of interest" description="Disordered" evidence="5">
    <location>
        <begin position="1877"/>
        <end position="1898"/>
    </location>
</feature>
<dbReference type="InterPro" id="IPR016039">
    <property type="entry name" value="Thiolase-like"/>
</dbReference>
<dbReference type="Gene3D" id="1.10.1200.10">
    <property type="entry name" value="ACP-like"/>
    <property type="match status" value="2"/>
</dbReference>
<evidence type="ECO:0000313" key="10">
    <source>
        <dbReference type="Proteomes" id="UP001202961"/>
    </source>
</evidence>
<comment type="caution">
    <text evidence="9">The sequence shown here is derived from an EMBL/GenBank/DDBJ whole genome shotgun (WGS) entry which is preliminary data.</text>
</comment>
<feature type="compositionally biased region" description="Polar residues" evidence="5">
    <location>
        <begin position="411"/>
        <end position="435"/>
    </location>
</feature>
<feature type="region of interest" description="Disordered" evidence="5">
    <location>
        <begin position="1357"/>
        <end position="1385"/>
    </location>
</feature>
<sequence length="3025" mass="328874">MPIRENQPSIDSKGELTAAAGVGRDGSSRTVLLTGATGMVGSYVMAELLRHGVSLAVVVREKGDQSARQRVEQILAKFENFWQQKLPRPTVLEGDINQPNLGLCDRDRRIVASRCDRVLHSAASLSFAPADQSSNNEPYRTNVEGTRHVLRFCRDHDIRQFHHVSTAYVCGRRTGVVGEDELDLGQDFANDYERSKLTAESLLWDAAKNGDIRSLTIYRPSIVIDRIGLSPISRDRTIYGAFSMYQMLASRFGLLVNGEWVDSLGFAGTERKNLVDVDWVAEAIWFLVMSPAYHNRTYHLTSADGTTVSDLDTAFRIATEDWLERQTRLGNERRIALPQTTGDMNQEDVKQEIERMAEPFVNTFLPYLRDDPRFDRNHIGRVIDQKKLSPTPAIGVNELLEMVRKWTLPPSASTSVNVNESVAEGSTQQNSTSLSGAIESATPQPRLDSTRWQSGEDPDEIVICGYEVRLPGGVENADDFGRMLWEGRSGIQPMPEERLDRSLYFDSRRGIPGKTYTQLGGCVTPIPLDDALEQKMRSLGEFDLTHRQFAQVAVAAVRSAFGAERMDHVDGVDPQRAGIFVGHSGGTEQGGPLTMATLARTATELLEQTDLVSLVDVRSKEEWKSKLADAIRVGRPFRRDGGAPDYNAYSVASMTARLLGFRGRREVIDAACSSSLLAVHHAVTAMNANQLDIALVGGATFNNVDNLALFSQSGACSADGCYPFDRRASGLISSEGYVAVVLAKRSIASALGLPIHGSIVSVGIASDGKGKGLWAPRSEGQQLAIRRGAAQRHSVPGQMDQIDDKDATEASAGPMLNVDYLECHATSTQVGDATELESLTAILRPEPESNGSDTRPPLAIGSVKSNLGHLLEAAGLVGMVKCLIAMRQGELPASIQFQKPNETYDWTNAPVRVVGNRQRWPSRNGSADRVAGVNAFGIGGLNAHAVIRHERSPSTGRPQRPVTRRSDVEPIAIVGRGVVLPGAANLEQFETLLRSKKSQISNPPKGRWVTSASDGRPVGVNAFECGVAEVPHCRGAYIDHFDFNAQRYRIPPKTVRYANPAQLMLIEAVSQAMSEYDGGEWSVDRARVGVIVGTIFGGEFSNSLQIGLRIPEIREHLLGIARTNSLSGVDAERVAEQLCSSLLARFPALLDETGGFTASTLASRIARTFDLMGGACAVDADEASGGLAVLTAIEQLRSGHVDTMLCGVTHRSLDLVAFEELHRKNRLVLSGNPNDIPEDLSQLFPGEGVAVMMLQRLSDARSAGKTILGVIDQAGESWTDDVVSARSLDARQSGNDSLFSARSLVSQIGLLGGGQGVVRTIAATIAMQSSRKHEVYRISETAQDGYQINYQVSNQATSSMKSTITPQSTRSGDNARPEATESMRGMNAPVRSVAARSIRLQAERWDQIEQDLRSLIADPSTAPESGVESFASVVNRKGDVSSLIQAAIVGSDGDEISAAAKALLAGPVVKRETGTVARHLAWLRDPATSGDRIGWLFPGQGSQYAAVPSIYSAEYDGSRASEARDFLDVIDGLLKRRSLQSISDRLDDPRGQLGRDVWWTQLWVLAVGASLTNGLLRRGHRPDVVLGHSFGECTAAWCAGVMDIDQAIEFAKCRSDAVVMTQQGGGQLLSVRGEPSAIQAVLDAHQLHASISHHNSPDNTVVAGSKQDITAAKEYLSSAGMASVVISVPAAFHTPAMKPARELLRARFNSQRLMPPRFGFLSAVSNRYLAEPSEVMDNLIDQLTQPVCFNGAVERIVKDGCGLLIEVGPDDVLTRLAGKTVNGNAICLSADDRQKDFAKQQLLVDLACEAFGGSTQETNRLGSGHFASVNHRPSSNGHSSIATTAQPEAGRDSSPASQRERLNFEIVDVTQRKRRRVEVAPPPTSTMPISARAVPQDQSTNGYALASSQKPVVNNQSSKTARATGVEAARSFLFDLVVDLTGYDPEIIDFEADLEAELGVDSIKKAQLIGEMVQWGDLQLDTTSMQLARFETLDDILALVGDGEATASAAAVYESVPTVIGAKELVPEQTQEWSFDSSPGLGVDDADAESLRRLMIDLVVDQTGYDESIIDMEADLEGELGIDSIKKAQLLGELEQQYQLQALRESGRTLAEFPTLESIHAFVWEQISGEEKKNECLKSRTSSVYQDEPSADVMVQEQAAAPIPVPEAGTHRFCLSTHFAPRLEGMPTKPNFCGPALVLGSNPVADAIIARWRSDEETNGFPIHQISSSLSLESTTAKLSELWRDGVAPHLFLATPYDAASGWTAGDFDAWSRRRGMALSIPFYVCQRWMQGLIDEGRMSDASLATLVRAGGHLGFDLQGEPSFISAESGGLAGLTKAMLIEAWMRGYRDTPMLVLDSESAATPEEFVEGVWRELAVPSYDEEVVVAGAQRWATCARYRPLDAEHSSASKSGSLTTRYPLTRGGNWIIAGGGRGITAMTAMELASRHDLRLHLLGTAPDPKIDDQIRHAAAADRADLRRRVMKQVQSKGGNPVKAWQKLEKAIEIDQTLQACREHSIVATYHSVDVSDVDAVSKLLEKIRIENGPIRGVIQGAGAGQDARFDRKRPDKVEKCFRAKIDGAIALATATQSDPLEWFIGFGSISGRFGANGHTDYSAANDMLAKVVGNLGRTRPETRCVTFHWHAWGDIGMATKPEAKLALDMIGMKFMPAEEGLHHFLNEIEHGGDEPEVLITDRRYVRKFFPGGETYGQPDPTPVLPLLDPNGNRQTSNPSELSHAVTLQPTVDRFLNEHLVQGRPTLPFVMAIEMLGEAACFRRDQHVRAFHDVHAHQPLKCLTDDAFAVELVTGTDPGKHSGEDSDSIADTSFQNWTLVNDLRRRDGRLVQASRPHFSATVEVSDRSYPVRLDEEALLIGREIPLHSVQYMDADAPVYHGPSLQCLRTIGFCSESSIAIGTIVAPSPSHLAGEERPLRGWVIAPAAMDAVLYAAGMLAHQRGGRASLPISFKKIELGRLPHPGEPLRVIVQWEDDDREESGRKSSGGWMSAILVGQNRDLILRLSGYRIGWLG</sequence>
<dbReference type="CDD" id="cd05263">
    <property type="entry name" value="MupV_like_SDR_e"/>
    <property type="match status" value="1"/>
</dbReference>
<dbReference type="RefSeq" id="WP_250931734.1">
    <property type="nucleotide sequence ID" value="NZ_JAMQBK010000068.1"/>
</dbReference>
<dbReference type="InterPro" id="IPR016036">
    <property type="entry name" value="Malonyl_transacylase_ACP-bd"/>
</dbReference>
<name>A0ABT0UBZ2_9BACT</name>
<feature type="region of interest" description="N-terminal hotdog fold" evidence="4">
    <location>
        <begin position="2716"/>
        <end position="2860"/>
    </location>
</feature>
<proteinExistence type="predicted"/>
<feature type="active site" description="Proton acceptor; for dehydratase activity" evidence="4">
    <location>
        <position position="2750"/>
    </location>
</feature>
<dbReference type="InterPro" id="IPR014043">
    <property type="entry name" value="Acyl_transferase_dom"/>
</dbReference>
<feature type="domain" description="PKS/mFAS DH" evidence="8">
    <location>
        <begin position="2716"/>
        <end position="3025"/>
    </location>
</feature>
<dbReference type="SUPFAM" id="SSF53901">
    <property type="entry name" value="Thiolase-like"/>
    <property type="match status" value="2"/>
</dbReference>
<dbReference type="InterPro" id="IPR014031">
    <property type="entry name" value="Ketoacyl_synth_C"/>
</dbReference>
<evidence type="ECO:0000259" key="6">
    <source>
        <dbReference type="PROSITE" id="PS50075"/>
    </source>
</evidence>
<gene>
    <name evidence="9" type="ORF">NB063_24840</name>
</gene>
<dbReference type="SMART" id="SM00822">
    <property type="entry name" value="PKS_KR"/>
    <property type="match status" value="1"/>
</dbReference>
<keyword evidence="2" id="KW-0597">Phosphoprotein</keyword>
<evidence type="ECO:0000256" key="1">
    <source>
        <dbReference type="ARBA" id="ARBA00022450"/>
    </source>
</evidence>
<dbReference type="Pfam" id="PF00550">
    <property type="entry name" value="PP-binding"/>
    <property type="match status" value="2"/>
</dbReference>
<feature type="compositionally biased region" description="Polar residues" evidence="5">
    <location>
        <begin position="1357"/>
        <end position="1372"/>
    </location>
</feature>
<feature type="compositionally biased region" description="Polar residues" evidence="5">
    <location>
        <begin position="1831"/>
        <end position="1846"/>
    </location>
</feature>
<dbReference type="Gene3D" id="3.40.366.10">
    <property type="entry name" value="Malonyl-Coenzyme A Acyl Carrier Protein, domain 2"/>
    <property type="match status" value="1"/>
</dbReference>
<dbReference type="InterPro" id="IPR014030">
    <property type="entry name" value="Ketoacyl_synth_N"/>
</dbReference>
<dbReference type="Pfam" id="PF00698">
    <property type="entry name" value="Acyl_transf_1"/>
    <property type="match status" value="1"/>
</dbReference>
<dbReference type="Proteomes" id="UP001202961">
    <property type="component" value="Unassembled WGS sequence"/>
</dbReference>
<dbReference type="InterPro" id="IPR042104">
    <property type="entry name" value="PKS_dehydratase_sf"/>
</dbReference>
<dbReference type="Pfam" id="PF02801">
    <property type="entry name" value="Ketoacyl-synt_C"/>
    <property type="match status" value="1"/>
</dbReference>
<dbReference type="CDD" id="cd08953">
    <property type="entry name" value="KR_2_SDR_x"/>
    <property type="match status" value="1"/>
</dbReference>